<dbReference type="GO" id="GO:0016020">
    <property type="term" value="C:membrane"/>
    <property type="evidence" value="ECO:0007669"/>
    <property type="project" value="UniProtKB-SubCell"/>
</dbReference>
<dbReference type="Pfam" id="PF00001">
    <property type="entry name" value="7tm_1"/>
    <property type="match status" value="1"/>
</dbReference>
<sequence length="625" mass="71615">MEDFHNANLSFFPEDLANDSSFENFTDFLNGGKVVRMDGGSKPPNGQMLPYKYELDMSTQIGLYSAIFLLAVVGNSLVILTLVQNQGMRTITNLFLLNLAIADLLVGVFCMPFTLVGIVLKDFVFGSFLCKLIPYLQENYPKAIIALKERFGKEKFLQQVYVRELLRLVITTAKSKEVVVLSKLYDDIETQLRALESLGIKAEQSTQFLFPMVESCLPEEILLFWQRSPLRKQDGSRLNPKKNELDFLMEFLREEVEGEENRKLSDVLLKTVLVKVGCQEKKEDRVVRLLFDEGSQRSYITYSTAKAIRSKPMGSEFSRNVLFDGSVTDVGQVYKHQILLHSLYGRNQVKVVLREKPIIGVMDEEEINQEMKKSSSVDLAGTTAVEIIPDPRFSNYVKNVAVVGWQRRFVENTRVPKEDRIMKNYLTVQELREAEIVLLREIQASFVDKFQTGGGAKVQKMEDGLLHVKTRLLNRVDSQEFKMPILLPKSHMMVLQLIRDAHRNYCHAGVQFIMGKLREKYWILQARKTIRSVIHNCSTCRRFESKKVEVEEAALPEKRVSFQSGIPLSFDLKFMEGQFEVMGECRATIGRYREERRVCSEPATNLMTGIMGDGRMKGNDEPLLR</sequence>
<evidence type="ECO:0000256" key="6">
    <source>
        <dbReference type="SAM" id="Phobius"/>
    </source>
</evidence>
<dbReference type="Proteomes" id="UP000198287">
    <property type="component" value="Unassembled WGS sequence"/>
</dbReference>
<evidence type="ECO:0000256" key="5">
    <source>
        <dbReference type="ARBA" id="ARBA00023136"/>
    </source>
</evidence>
<feature type="transmembrane region" description="Helical" evidence="6">
    <location>
        <begin position="61"/>
        <end position="83"/>
    </location>
</feature>
<dbReference type="OrthoDB" id="10037617at2759"/>
<dbReference type="Pfam" id="PF03564">
    <property type="entry name" value="DUF1759"/>
    <property type="match status" value="1"/>
</dbReference>
<dbReference type="InterPro" id="IPR041588">
    <property type="entry name" value="Integrase_H2C2"/>
</dbReference>
<dbReference type="Gene3D" id="1.20.1070.10">
    <property type="entry name" value="Rhodopsin 7-helix transmembrane proteins"/>
    <property type="match status" value="1"/>
</dbReference>
<dbReference type="SUPFAM" id="SSF81321">
    <property type="entry name" value="Family A G protein-coupled receptor-like"/>
    <property type="match status" value="1"/>
</dbReference>
<keyword evidence="4 6" id="KW-1133">Transmembrane helix</keyword>
<keyword evidence="9" id="KW-1185">Reference proteome</keyword>
<evidence type="ECO:0000256" key="2">
    <source>
        <dbReference type="ARBA" id="ARBA00010663"/>
    </source>
</evidence>
<dbReference type="InterPro" id="IPR017452">
    <property type="entry name" value="GPCR_Rhodpsn_7TM"/>
</dbReference>
<dbReference type="InterPro" id="IPR005312">
    <property type="entry name" value="DUF1759"/>
</dbReference>
<dbReference type="GO" id="GO:0004930">
    <property type="term" value="F:G protein-coupled receptor activity"/>
    <property type="evidence" value="ECO:0007669"/>
    <property type="project" value="InterPro"/>
</dbReference>
<keyword evidence="5 6" id="KW-0472">Membrane</keyword>
<proteinExistence type="inferred from homology"/>
<gene>
    <name evidence="8" type="ORF">Fcan01_12521</name>
</gene>
<dbReference type="Gene3D" id="1.10.340.70">
    <property type="match status" value="1"/>
</dbReference>
<protein>
    <submittedName>
        <fullName evidence="8">Cholecystokinin receptor type A</fullName>
    </submittedName>
</protein>
<dbReference type="Pfam" id="PF17921">
    <property type="entry name" value="Integrase_H2C2"/>
    <property type="match status" value="1"/>
</dbReference>
<keyword evidence="3 6" id="KW-0812">Transmembrane</keyword>
<evidence type="ECO:0000256" key="4">
    <source>
        <dbReference type="ARBA" id="ARBA00022989"/>
    </source>
</evidence>
<dbReference type="PANTHER" id="PTHR47331">
    <property type="entry name" value="PHD-TYPE DOMAIN-CONTAINING PROTEIN"/>
    <property type="match status" value="1"/>
</dbReference>
<dbReference type="InterPro" id="IPR000276">
    <property type="entry name" value="GPCR_Rhodpsn"/>
</dbReference>
<dbReference type="PRINTS" id="PR00237">
    <property type="entry name" value="GPCRRHODOPSN"/>
</dbReference>
<comment type="subcellular location">
    <subcellularLocation>
        <location evidence="1">Membrane</location>
    </subcellularLocation>
</comment>
<keyword evidence="8" id="KW-0675">Receptor</keyword>
<evidence type="ECO:0000313" key="8">
    <source>
        <dbReference type="EMBL" id="OXA52420.1"/>
    </source>
</evidence>
<feature type="transmembrane region" description="Helical" evidence="6">
    <location>
        <begin position="95"/>
        <end position="120"/>
    </location>
</feature>
<reference evidence="8 9" key="1">
    <citation type="submission" date="2015-12" db="EMBL/GenBank/DDBJ databases">
        <title>The genome of Folsomia candida.</title>
        <authorList>
            <person name="Faddeeva A."/>
            <person name="Derks M.F."/>
            <person name="Anvar Y."/>
            <person name="Smit S."/>
            <person name="Van Straalen N."/>
            <person name="Roelofs D."/>
        </authorList>
    </citation>
    <scope>NUCLEOTIDE SEQUENCE [LARGE SCALE GENOMIC DNA]</scope>
    <source>
        <strain evidence="8 9">VU population</strain>
        <tissue evidence="8">Whole body</tissue>
    </source>
</reference>
<evidence type="ECO:0000313" key="9">
    <source>
        <dbReference type="Proteomes" id="UP000198287"/>
    </source>
</evidence>
<comment type="caution">
    <text evidence="8">The sequence shown here is derived from an EMBL/GenBank/DDBJ whole genome shotgun (WGS) entry which is preliminary data.</text>
</comment>
<dbReference type="AlphaFoldDB" id="A0A226E547"/>
<accession>A0A226E547</accession>
<feature type="domain" description="G-protein coupled receptors family 1 profile" evidence="7">
    <location>
        <begin position="74"/>
        <end position="136"/>
    </location>
</feature>
<evidence type="ECO:0000256" key="1">
    <source>
        <dbReference type="ARBA" id="ARBA00004370"/>
    </source>
</evidence>
<dbReference type="EMBL" id="LNIX01000006">
    <property type="protein sequence ID" value="OXA52420.1"/>
    <property type="molecule type" value="Genomic_DNA"/>
</dbReference>
<organism evidence="8 9">
    <name type="scientific">Folsomia candida</name>
    <name type="common">Springtail</name>
    <dbReference type="NCBI Taxonomy" id="158441"/>
    <lineage>
        <taxon>Eukaryota</taxon>
        <taxon>Metazoa</taxon>
        <taxon>Ecdysozoa</taxon>
        <taxon>Arthropoda</taxon>
        <taxon>Hexapoda</taxon>
        <taxon>Collembola</taxon>
        <taxon>Entomobryomorpha</taxon>
        <taxon>Isotomoidea</taxon>
        <taxon>Isotomidae</taxon>
        <taxon>Proisotominae</taxon>
        <taxon>Folsomia</taxon>
    </lineage>
</organism>
<evidence type="ECO:0000256" key="3">
    <source>
        <dbReference type="ARBA" id="ARBA00022692"/>
    </source>
</evidence>
<evidence type="ECO:0000259" key="7">
    <source>
        <dbReference type="PROSITE" id="PS50262"/>
    </source>
</evidence>
<comment type="similarity">
    <text evidence="2">Belongs to the G-protein coupled receptor 1 family.</text>
</comment>
<dbReference type="PROSITE" id="PS50262">
    <property type="entry name" value="G_PROTEIN_RECEP_F1_2"/>
    <property type="match status" value="1"/>
</dbReference>
<name>A0A226E547_FOLCA</name>